<dbReference type="InterPro" id="IPR046776">
    <property type="entry name" value="Pectate_lyase_5"/>
</dbReference>
<keyword evidence="1" id="KW-0472">Membrane</keyword>
<reference evidence="3" key="1">
    <citation type="submission" date="2020-10" db="EMBL/GenBank/DDBJ databases">
        <authorList>
            <person name="Gilroy R."/>
        </authorList>
    </citation>
    <scope>NUCLEOTIDE SEQUENCE</scope>
    <source>
        <strain evidence="3">CHK195-26880</strain>
    </source>
</reference>
<dbReference type="Proteomes" id="UP000886833">
    <property type="component" value="Unassembled WGS sequence"/>
</dbReference>
<accession>A0A9D1GBW9</accession>
<dbReference type="Pfam" id="PF20585">
    <property type="entry name" value="Pectate_lyase_5"/>
    <property type="match status" value="1"/>
</dbReference>
<dbReference type="InterPro" id="IPR011050">
    <property type="entry name" value="Pectin_lyase_fold/virulence"/>
</dbReference>
<organism evidence="3 4">
    <name type="scientific">Candidatus Onthousia faecipullorum</name>
    <dbReference type="NCBI Taxonomy" id="2840887"/>
    <lineage>
        <taxon>Bacteria</taxon>
        <taxon>Bacillati</taxon>
        <taxon>Bacillota</taxon>
        <taxon>Bacilli</taxon>
        <taxon>Candidatus Onthousia</taxon>
    </lineage>
</organism>
<keyword evidence="1" id="KW-0812">Transmembrane</keyword>
<dbReference type="EMBL" id="DVKQ01000075">
    <property type="protein sequence ID" value="HIT38003.1"/>
    <property type="molecule type" value="Genomic_DNA"/>
</dbReference>
<keyword evidence="1" id="KW-1133">Transmembrane helix</keyword>
<evidence type="ECO:0000256" key="2">
    <source>
        <dbReference type="SAM" id="SignalP"/>
    </source>
</evidence>
<gene>
    <name evidence="3" type="ORF">IAB59_05980</name>
</gene>
<evidence type="ECO:0000313" key="3">
    <source>
        <dbReference type="EMBL" id="HIT38003.1"/>
    </source>
</evidence>
<sequence length="249" mass="26725">MKKISKILLLFVLTITLSTTINVKAATSKTVNNQAELKEALNDSNISTIILGSNIETTEKINIMRDVTIDGNNKTIKYVGKFGSSSSSDNTVWGGIYVLQIYKSNVTLKNIKLTGGNAGLLINGGHATFVGKIDVSGNGFGGIELGKGSGVTEAPTLTITDNAEIINTTESADKPTIWVPADTNGAVIEIGNTEFELNSGEELTLDEINELEESIENPETSDSLLLNIFFLSIFVILSSYAFNKILNKE</sequence>
<dbReference type="AlphaFoldDB" id="A0A9D1GBW9"/>
<protein>
    <submittedName>
        <fullName evidence="3">Uncharacterized protein</fullName>
    </submittedName>
</protein>
<feature type="signal peptide" evidence="2">
    <location>
        <begin position="1"/>
        <end position="25"/>
    </location>
</feature>
<feature type="chain" id="PRO_5039665404" evidence="2">
    <location>
        <begin position="26"/>
        <end position="249"/>
    </location>
</feature>
<dbReference type="SUPFAM" id="SSF51126">
    <property type="entry name" value="Pectin lyase-like"/>
    <property type="match status" value="1"/>
</dbReference>
<name>A0A9D1GBW9_9FIRM</name>
<comment type="caution">
    <text evidence="3">The sequence shown here is derived from an EMBL/GenBank/DDBJ whole genome shotgun (WGS) entry which is preliminary data.</text>
</comment>
<feature type="transmembrane region" description="Helical" evidence="1">
    <location>
        <begin position="224"/>
        <end position="242"/>
    </location>
</feature>
<evidence type="ECO:0000313" key="4">
    <source>
        <dbReference type="Proteomes" id="UP000886833"/>
    </source>
</evidence>
<proteinExistence type="predicted"/>
<evidence type="ECO:0000256" key="1">
    <source>
        <dbReference type="SAM" id="Phobius"/>
    </source>
</evidence>
<keyword evidence="2" id="KW-0732">Signal</keyword>
<reference evidence="3" key="2">
    <citation type="journal article" date="2021" name="PeerJ">
        <title>Extensive microbial diversity within the chicken gut microbiome revealed by metagenomics and culture.</title>
        <authorList>
            <person name="Gilroy R."/>
            <person name="Ravi A."/>
            <person name="Getino M."/>
            <person name="Pursley I."/>
            <person name="Horton D.L."/>
            <person name="Alikhan N.F."/>
            <person name="Baker D."/>
            <person name="Gharbi K."/>
            <person name="Hall N."/>
            <person name="Watson M."/>
            <person name="Adriaenssens E.M."/>
            <person name="Foster-Nyarko E."/>
            <person name="Jarju S."/>
            <person name="Secka A."/>
            <person name="Antonio M."/>
            <person name="Oren A."/>
            <person name="Chaudhuri R.R."/>
            <person name="La Ragione R."/>
            <person name="Hildebrand F."/>
            <person name="Pallen M.J."/>
        </authorList>
    </citation>
    <scope>NUCLEOTIDE SEQUENCE</scope>
    <source>
        <strain evidence="3">CHK195-26880</strain>
    </source>
</reference>